<dbReference type="Proteomes" id="UP000327013">
    <property type="component" value="Chromosome 4"/>
</dbReference>
<dbReference type="Pfam" id="PF24926">
    <property type="entry name" value="ACT_ACR9_C"/>
    <property type="match status" value="1"/>
</dbReference>
<dbReference type="GO" id="GO:0016597">
    <property type="term" value="F:amino acid binding"/>
    <property type="evidence" value="ECO:0007669"/>
    <property type="project" value="UniProtKB-UniRule"/>
</dbReference>
<dbReference type="PANTHER" id="PTHR31096:SF14">
    <property type="entry name" value="ACT DOMAIN-CONTAINING PROTEIN ACR"/>
    <property type="match status" value="1"/>
</dbReference>
<reference evidence="4 5" key="1">
    <citation type="submission" date="2019-06" db="EMBL/GenBank/DDBJ databases">
        <title>A chromosomal-level reference genome of Carpinus fangiana (Coryloideae, Betulaceae).</title>
        <authorList>
            <person name="Yang X."/>
            <person name="Wang Z."/>
            <person name="Zhang L."/>
            <person name="Hao G."/>
            <person name="Liu J."/>
            <person name="Yang Y."/>
        </authorList>
    </citation>
    <scope>NUCLEOTIDE SEQUENCE [LARGE SCALE GENOMIC DNA]</scope>
    <source>
        <strain evidence="4">Cfa_2016G</strain>
        <tissue evidence="4">Leaf</tissue>
    </source>
</reference>
<dbReference type="Pfam" id="PF24914">
    <property type="entry name" value="ACR10_N"/>
    <property type="match status" value="1"/>
</dbReference>
<dbReference type="InterPro" id="IPR056805">
    <property type="entry name" value="ACT_ACR9/10_C"/>
</dbReference>
<sequence>MGVLNDDVVVIHKGKKPGEPCVITINCPDKTGLGCDICRIILDFGLYITKGDVSTDGKWCYIVLWVVSHSSSLILRWSNLKKRLLSVCPSFLVSFYFDQPSTHAASSPVYLLQFFCLGRKELLHDVTQVLCELELTIQRVKVTTTPDGRVLDLFFITDNMELLHTKKRQDETMEQLHAVLGESCISCELQLAGPEYECHQGISSLSPVVAEELFRCELPDEEICSQALSPDMAKLMKASVTIDNSLSPVHTLLQIHCADHKGLLYDIMRPLKDCNIQIAYGRLSTNNKGYRDLDLFIQQKDGNKIVDPDKQSALCSRLKVEMLHPLRVIIANRGPDTELLVANPVELSGKGRPRVFYDVTLALKSLEICIFSAAIGRHSTSDREWEVYRFLLDENCNFQFSNLVARKQIVDRVRRILMGW</sequence>
<dbReference type="InterPro" id="IPR056816">
    <property type="entry name" value="ACR2/9/10_N"/>
</dbReference>
<feature type="domain" description="ACT" evidence="3">
    <location>
        <begin position="111"/>
        <end position="194"/>
    </location>
</feature>
<dbReference type="InterPro" id="IPR040217">
    <property type="entry name" value="ACR1-12"/>
</dbReference>
<evidence type="ECO:0000259" key="3">
    <source>
        <dbReference type="PROSITE" id="PS51671"/>
    </source>
</evidence>
<dbReference type="PANTHER" id="PTHR31096">
    <property type="entry name" value="ACT DOMAIN-CONTAINING PROTEIN ACR4-RELATED"/>
    <property type="match status" value="1"/>
</dbReference>
<evidence type="ECO:0000313" key="5">
    <source>
        <dbReference type="Proteomes" id="UP000327013"/>
    </source>
</evidence>
<evidence type="ECO:0000256" key="2">
    <source>
        <dbReference type="RuleBase" id="RU369043"/>
    </source>
</evidence>
<keyword evidence="5" id="KW-1185">Reference proteome</keyword>
<dbReference type="InterPro" id="IPR002912">
    <property type="entry name" value="ACT_dom"/>
</dbReference>
<dbReference type="AlphaFoldDB" id="A0A660KUI1"/>
<gene>
    <name evidence="4" type="ORF">FH972_011468</name>
</gene>
<dbReference type="EMBL" id="CM017324">
    <property type="protein sequence ID" value="KAE8039015.1"/>
    <property type="molecule type" value="Genomic_DNA"/>
</dbReference>
<evidence type="ECO:0000256" key="1">
    <source>
        <dbReference type="ARBA" id="ARBA00022737"/>
    </source>
</evidence>
<dbReference type="InterPro" id="IPR045865">
    <property type="entry name" value="ACT-like_dom_sf"/>
</dbReference>
<accession>A0A660KUI1</accession>
<name>A0A660KUI1_9ROSI</name>
<dbReference type="OrthoDB" id="2019824at2759"/>
<dbReference type="Pfam" id="PF24931">
    <property type="entry name" value="ACT_ACR9_3rd"/>
    <property type="match status" value="1"/>
</dbReference>
<comment type="function">
    <text evidence="2">Binds amino acids.</text>
</comment>
<dbReference type="SUPFAM" id="SSF55021">
    <property type="entry name" value="ACT-like"/>
    <property type="match status" value="2"/>
</dbReference>
<protein>
    <recommendedName>
        <fullName evidence="2">ACT domain-containing protein ACR</fullName>
    </recommendedName>
    <alternativeName>
        <fullName evidence="2">Protein ACT DOMAIN REPEATS</fullName>
    </alternativeName>
</protein>
<keyword evidence="1 2" id="KW-0677">Repeat</keyword>
<organism evidence="4 5">
    <name type="scientific">Carpinus fangiana</name>
    <dbReference type="NCBI Taxonomy" id="176857"/>
    <lineage>
        <taxon>Eukaryota</taxon>
        <taxon>Viridiplantae</taxon>
        <taxon>Streptophyta</taxon>
        <taxon>Embryophyta</taxon>
        <taxon>Tracheophyta</taxon>
        <taxon>Spermatophyta</taxon>
        <taxon>Magnoliopsida</taxon>
        <taxon>eudicotyledons</taxon>
        <taxon>Gunneridae</taxon>
        <taxon>Pentapetalae</taxon>
        <taxon>rosids</taxon>
        <taxon>fabids</taxon>
        <taxon>Fagales</taxon>
        <taxon>Betulaceae</taxon>
        <taxon>Carpinus</taxon>
    </lineage>
</organism>
<evidence type="ECO:0000313" key="4">
    <source>
        <dbReference type="EMBL" id="KAE8039015.1"/>
    </source>
</evidence>
<proteinExistence type="predicted"/>
<dbReference type="PROSITE" id="PS51671">
    <property type="entry name" value="ACT"/>
    <property type="match status" value="1"/>
</dbReference>